<dbReference type="FunFam" id="1.10.630.10:FF:000207">
    <property type="entry name" value="Putative cytochrome P450 superfamily protein"/>
    <property type="match status" value="1"/>
</dbReference>
<gene>
    <name evidence="5" type="primary">LOC113858974</name>
</gene>
<name>A0A8B8KUI6_ABRPR</name>
<dbReference type="KEGG" id="aprc:113858974"/>
<keyword evidence="2" id="KW-0560">Oxidoreductase</keyword>
<dbReference type="Gene3D" id="1.10.630.10">
    <property type="entry name" value="Cytochrome P450"/>
    <property type="match status" value="1"/>
</dbReference>
<keyword evidence="1 2" id="KW-0349">Heme</keyword>
<dbReference type="PANTHER" id="PTHR47951">
    <property type="entry name" value="OS08G0547900 PROTEIN"/>
    <property type="match status" value="1"/>
</dbReference>
<keyword evidence="2" id="KW-0503">Monooxygenase</keyword>
<accession>A0A8B8KUI6</accession>
<dbReference type="Pfam" id="PF00067">
    <property type="entry name" value="p450"/>
    <property type="match status" value="1"/>
</dbReference>
<dbReference type="RefSeq" id="XP_027347586.1">
    <property type="nucleotide sequence ID" value="XM_027491785.1"/>
</dbReference>
<dbReference type="PRINTS" id="PR00463">
    <property type="entry name" value="EP450I"/>
</dbReference>
<dbReference type="AlphaFoldDB" id="A0A8B8KUI6"/>
<proteinExistence type="inferred from homology"/>
<organism evidence="4 5">
    <name type="scientific">Abrus precatorius</name>
    <name type="common">Indian licorice</name>
    <name type="synonym">Glycine abrus</name>
    <dbReference type="NCBI Taxonomy" id="3816"/>
    <lineage>
        <taxon>Eukaryota</taxon>
        <taxon>Viridiplantae</taxon>
        <taxon>Streptophyta</taxon>
        <taxon>Embryophyta</taxon>
        <taxon>Tracheophyta</taxon>
        <taxon>Spermatophyta</taxon>
        <taxon>Magnoliopsida</taxon>
        <taxon>eudicotyledons</taxon>
        <taxon>Gunneridae</taxon>
        <taxon>Pentapetalae</taxon>
        <taxon>rosids</taxon>
        <taxon>fabids</taxon>
        <taxon>Fabales</taxon>
        <taxon>Fabaceae</taxon>
        <taxon>Papilionoideae</taxon>
        <taxon>50 kb inversion clade</taxon>
        <taxon>NPAAA clade</taxon>
        <taxon>indigoferoid/millettioid clade</taxon>
        <taxon>Abreae</taxon>
        <taxon>Abrus</taxon>
    </lineage>
</organism>
<comment type="similarity">
    <text evidence="2">Belongs to the cytochrome P450 family.</text>
</comment>
<dbReference type="PROSITE" id="PS00086">
    <property type="entry name" value="CYTOCHROME_P450"/>
    <property type="match status" value="1"/>
</dbReference>
<dbReference type="CDD" id="cd11073">
    <property type="entry name" value="CYP76-like"/>
    <property type="match status" value="1"/>
</dbReference>
<dbReference type="GO" id="GO:0016705">
    <property type="term" value="F:oxidoreductase activity, acting on paired donors, with incorporation or reduction of molecular oxygen"/>
    <property type="evidence" value="ECO:0007669"/>
    <property type="project" value="InterPro"/>
</dbReference>
<keyword evidence="1 2" id="KW-0408">Iron</keyword>
<keyword evidence="3" id="KW-1133">Transmembrane helix</keyword>
<evidence type="ECO:0000256" key="2">
    <source>
        <dbReference type="RuleBase" id="RU000461"/>
    </source>
</evidence>
<evidence type="ECO:0000256" key="1">
    <source>
        <dbReference type="PIRSR" id="PIRSR602401-1"/>
    </source>
</evidence>
<reference evidence="4" key="1">
    <citation type="journal article" date="2019" name="Toxins">
        <title>Detection of Abrin-Like and Prepropulchellin-Like Toxin Genes and Transcripts Using Whole Genome Sequencing and Full-Length Transcript Sequencing of Abrus precatorius.</title>
        <authorList>
            <person name="Hovde B.T."/>
            <person name="Daligault H.E."/>
            <person name="Hanschen E.R."/>
            <person name="Kunde Y.A."/>
            <person name="Johnson M.B."/>
            <person name="Starkenburg S.R."/>
            <person name="Johnson S.L."/>
        </authorList>
    </citation>
    <scope>NUCLEOTIDE SEQUENCE [LARGE SCALE GENOMIC DNA]</scope>
</reference>
<keyword evidence="1 2" id="KW-0479">Metal-binding</keyword>
<dbReference type="InterPro" id="IPR001128">
    <property type="entry name" value="Cyt_P450"/>
</dbReference>
<dbReference type="Proteomes" id="UP000694853">
    <property type="component" value="Unplaced"/>
</dbReference>
<evidence type="ECO:0000256" key="3">
    <source>
        <dbReference type="SAM" id="Phobius"/>
    </source>
</evidence>
<dbReference type="PRINTS" id="PR00385">
    <property type="entry name" value="P450"/>
</dbReference>
<evidence type="ECO:0000313" key="4">
    <source>
        <dbReference type="Proteomes" id="UP000694853"/>
    </source>
</evidence>
<keyword evidence="3" id="KW-0812">Transmembrane</keyword>
<dbReference type="GO" id="GO:0004497">
    <property type="term" value="F:monooxygenase activity"/>
    <property type="evidence" value="ECO:0007669"/>
    <property type="project" value="UniProtKB-KW"/>
</dbReference>
<dbReference type="InterPro" id="IPR017972">
    <property type="entry name" value="Cyt_P450_CS"/>
</dbReference>
<protein>
    <submittedName>
        <fullName evidence="5">Geraniol 8-hydroxylase-like</fullName>
    </submittedName>
</protein>
<sequence length="530" mass="59453">MLPSSFCVTLPWLCDTTNSQLIPTISVTLICVLLLWFFQRIKNPSNETTLPSPLPPGPLGLPFVGYLPFLGTLPHLKFDNLTRVYGPIFKLMLGTKTYVVISSPSLGKEVVLDQDTIFANRDPPISALVALYGGTDIASLPHGPQWRKARKILVREMLSNTNISNSFCHRRVEVKKCIKDVYEKKIGSPVNVGELAFLTATNSIMSMIWGETLQGEKGVAIGAEFRALVSELMVLIGKPNISDLYPGLAWFDLQGIERRTRRVSQWIDRLFDSAIEKRMNVTESAENKSTKKDFLQFLLELTKSDSDSASMTMNEIKAILIDIVVGGTETTSTTLEWVVARLLQHPEAMKKVHEELDAVIGLDNCVELESQLSKLQYLEAVIKETLRLHPPLPFLIPRCPSQNSTVGGYTIPKGAQVLLNVWTIHRDPDIWEDALEFRPERFLNEGGNLDYSGNKFEYFPFGSGRRICAGLPLAEKMVMFMLASLLHSFEWRLPSGTVLEFSGKFGIVIKKMKPLVVIPKLRLSKPELYQ</sequence>
<feature type="transmembrane region" description="Helical" evidence="3">
    <location>
        <begin position="20"/>
        <end position="38"/>
    </location>
</feature>
<dbReference type="InterPro" id="IPR036396">
    <property type="entry name" value="Cyt_P450_sf"/>
</dbReference>
<evidence type="ECO:0000313" key="5">
    <source>
        <dbReference type="RefSeq" id="XP_027347586.1"/>
    </source>
</evidence>
<reference evidence="5" key="2">
    <citation type="submission" date="2025-08" db="UniProtKB">
        <authorList>
            <consortium name="RefSeq"/>
        </authorList>
    </citation>
    <scope>IDENTIFICATION</scope>
    <source>
        <tissue evidence="5">Young leaves</tissue>
    </source>
</reference>
<dbReference type="SUPFAM" id="SSF48264">
    <property type="entry name" value="Cytochrome P450"/>
    <property type="match status" value="1"/>
</dbReference>
<dbReference type="InterPro" id="IPR002401">
    <property type="entry name" value="Cyt_P450_E_grp-I"/>
</dbReference>
<dbReference type="PANTHER" id="PTHR47951:SF7">
    <property type="entry name" value="FLAVONOID 3',5'-HYDROXYLASE-LIKE ISOFORM X1"/>
    <property type="match status" value="1"/>
</dbReference>
<dbReference type="GO" id="GO:0005506">
    <property type="term" value="F:iron ion binding"/>
    <property type="evidence" value="ECO:0007669"/>
    <property type="project" value="InterPro"/>
</dbReference>
<dbReference type="OrthoDB" id="6764281at2759"/>
<dbReference type="GO" id="GO:0020037">
    <property type="term" value="F:heme binding"/>
    <property type="evidence" value="ECO:0007669"/>
    <property type="project" value="InterPro"/>
</dbReference>
<keyword evidence="4" id="KW-1185">Reference proteome</keyword>
<comment type="cofactor">
    <cofactor evidence="1">
        <name>heme</name>
        <dbReference type="ChEBI" id="CHEBI:30413"/>
    </cofactor>
</comment>
<keyword evidence="3" id="KW-0472">Membrane</keyword>
<dbReference type="GeneID" id="113858974"/>
<feature type="binding site" description="axial binding residue" evidence="1">
    <location>
        <position position="468"/>
    </location>
    <ligand>
        <name>heme</name>
        <dbReference type="ChEBI" id="CHEBI:30413"/>
    </ligand>
    <ligandPart>
        <name>Fe</name>
        <dbReference type="ChEBI" id="CHEBI:18248"/>
    </ligandPart>
</feature>